<dbReference type="Pfam" id="PF07110">
    <property type="entry name" value="EthD"/>
    <property type="match status" value="1"/>
</dbReference>
<name>A0A031JV25_9SPHN</name>
<feature type="domain" description="EthD" evidence="1">
    <location>
        <begin position="12"/>
        <end position="105"/>
    </location>
</feature>
<dbReference type="Proteomes" id="UP000094626">
    <property type="component" value="Chromosome"/>
</dbReference>
<dbReference type="OrthoDB" id="6369070at2"/>
<dbReference type="eggNOG" id="ENOG5033XJ4">
    <property type="taxonomic scope" value="Bacteria"/>
</dbReference>
<dbReference type="Proteomes" id="UP000024329">
    <property type="component" value="Unassembled WGS sequence"/>
</dbReference>
<dbReference type="STRING" id="158500.BES08_11395"/>
<evidence type="ECO:0000313" key="2">
    <source>
        <dbReference type="EMBL" id="AOR77284.1"/>
    </source>
</evidence>
<dbReference type="PATRIC" id="fig|158500.4.peg.3270"/>
<dbReference type="GO" id="GO:0016491">
    <property type="term" value="F:oxidoreductase activity"/>
    <property type="evidence" value="ECO:0007669"/>
    <property type="project" value="InterPro"/>
</dbReference>
<reference evidence="3 4" key="1">
    <citation type="submission" date="2014-03" db="EMBL/GenBank/DDBJ databases">
        <title>Whole genome sequence of Novosphingobium resinovorum KF1.</title>
        <authorList>
            <person name="Gan H.M."/>
            <person name="Gan H.Y."/>
            <person name="Chew T.H."/>
            <person name="Savka M.A."/>
        </authorList>
    </citation>
    <scope>NUCLEOTIDE SEQUENCE [LARGE SCALE GENOMIC DNA]</scope>
    <source>
        <strain evidence="3 4">KF1</strain>
    </source>
</reference>
<evidence type="ECO:0000313" key="5">
    <source>
        <dbReference type="Proteomes" id="UP000094626"/>
    </source>
</evidence>
<dbReference type="EMBL" id="CP017075">
    <property type="protein sequence ID" value="AOR77284.1"/>
    <property type="molecule type" value="Genomic_DNA"/>
</dbReference>
<keyword evidence="5" id="KW-1185">Reference proteome</keyword>
<dbReference type="EMBL" id="JFYZ01000015">
    <property type="protein sequence ID" value="EZP80785.1"/>
    <property type="molecule type" value="Genomic_DNA"/>
</dbReference>
<protein>
    <submittedName>
        <fullName evidence="3">Ethyl tert-butyl ether degradation EthD</fullName>
    </submittedName>
    <submittedName>
        <fullName evidence="2">Ethyl tert-butyl ether degradation protein EthD</fullName>
    </submittedName>
</protein>
<dbReference type="InterPro" id="IPR009799">
    <property type="entry name" value="EthD_dom"/>
</dbReference>
<accession>A0A031JV25</accession>
<dbReference type="InterPro" id="IPR011008">
    <property type="entry name" value="Dimeric_a/b-barrel"/>
</dbReference>
<dbReference type="KEGG" id="nre:BES08_11395"/>
<dbReference type="AlphaFoldDB" id="A0A031JV25"/>
<dbReference type="RefSeq" id="WP_008830810.1">
    <property type="nucleotide sequence ID" value="NZ_CP017075.1"/>
</dbReference>
<gene>
    <name evidence="2" type="ORF">BES08_11395</name>
    <name evidence="3" type="ORF">BV97_03204</name>
</gene>
<reference evidence="5" key="3">
    <citation type="journal article" date="2017" name="J. Biotechnol.">
        <title>Complete genome sequence of Novosphingobium resinovorum SA1, a versatile xenobiotic-degrading bacterium capable of utilizing sulfanilic acid.</title>
        <authorList>
            <person name="Hegedus B."/>
            <person name="Kos P.B."/>
            <person name="Balint B."/>
            <person name="Maroti G."/>
            <person name="Gan H.M."/>
            <person name="Perei K."/>
            <person name="Rakhely G."/>
        </authorList>
    </citation>
    <scope>NUCLEOTIDE SEQUENCE [LARGE SCALE GENOMIC DNA]</scope>
    <source>
        <strain evidence="5">SA1</strain>
    </source>
</reference>
<organism evidence="3 4">
    <name type="scientific">Novosphingobium resinovorum</name>
    <dbReference type="NCBI Taxonomy" id="158500"/>
    <lineage>
        <taxon>Bacteria</taxon>
        <taxon>Pseudomonadati</taxon>
        <taxon>Pseudomonadota</taxon>
        <taxon>Alphaproteobacteria</taxon>
        <taxon>Sphingomonadales</taxon>
        <taxon>Sphingomonadaceae</taxon>
        <taxon>Novosphingobium</taxon>
    </lineage>
</organism>
<reference evidence="2" key="2">
    <citation type="submission" date="2016-08" db="EMBL/GenBank/DDBJ databases">
        <authorList>
            <person name="Seilhamer J.J."/>
        </authorList>
    </citation>
    <scope>NUCLEOTIDE SEQUENCE [LARGE SCALE GENOMIC DNA]</scope>
    <source>
        <strain evidence="2">SA1</strain>
    </source>
</reference>
<evidence type="ECO:0000259" key="1">
    <source>
        <dbReference type="Pfam" id="PF07110"/>
    </source>
</evidence>
<dbReference type="Gene3D" id="3.30.70.100">
    <property type="match status" value="1"/>
</dbReference>
<evidence type="ECO:0000313" key="4">
    <source>
        <dbReference type="Proteomes" id="UP000024329"/>
    </source>
</evidence>
<evidence type="ECO:0000313" key="3">
    <source>
        <dbReference type="EMBL" id="EZP80785.1"/>
    </source>
</evidence>
<proteinExistence type="predicted"/>
<dbReference type="SUPFAM" id="SSF54909">
    <property type="entry name" value="Dimeric alpha+beta barrel"/>
    <property type="match status" value="1"/>
</dbReference>
<sequence>MLKQICFFRKRSDMTMDEFMDYYENQHSQLAKKSGAKPAIPNAVRYVRRYLVPEKNPITGQIHDPGYDCIMEIWWNSREDFERSQAIIASPERLPMTRADEEKLFASHDNPVVTCIEYDSPMGPNGEATHVDLRYEG</sequence>